<keyword evidence="2" id="KW-1185">Reference proteome</keyword>
<evidence type="ECO:0000313" key="2">
    <source>
        <dbReference type="Proteomes" id="UP001159405"/>
    </source>
</evidence>
<dbReference type="Proteomes" id="UP001159405">
    <property type="component" value="Unassembled WGS sequence"/>
</dbReference>
<name>A0ABN8QXK6_9CNID</name>
<gene>
    <name evidence="1" type="ORF">PLOB_00010703</name>
</gene>
<dbReference type="EMBL" id="CALNXK010000155">
    <property type="protein sequence ID" value="CAH3170301.1"/>
    <property type="molecule type" value="Genomic_DNA"/>
</dbReference>
<comment type="caution">
    <text evidence="1">The sequence shown here is derived from an EMBL/GenBank/DDBJ whole genome shotgun (WGS) entry which is preliminary data.</text>
</comment>
<protein>
    <submittedName>
        <fullName evidence="1">Uncharacterized protein</fullName>
    </submittedName>
</protein>
<proteinExistence type="predicted"/>
<organism evidence="1 2">
    <name type="scientific">Porites lobata</name>
    <dbReference type="NCBI Taxonomy" id="104759"/>
    <lineage>
        <taxon>Eukaryota</taxon>
        <taxon>Metazoa</taxon>
        <taxon>Cnidaria</taxon>
        <taxon>Anthozoa</taxon>
        <taxon>Hexacorallia</taxon>
        <taxon>Scleractinia</taxon>
        <taxon>Fungiina</taxon>
        <taxon>Poritidae</taxon>
        <taxon>Porites</taxon>
    </lineage>
</organism>
<evidence type="ECO:0000313" key="1">
    <source>
        <dbReference type="EMBL" id="CAH3170301.1"/>
    </source>
</evidence>
<accession>A0ABN8QXK6</accession>
<sequence>QAETFRRSKVNSKKVGEVVAVREEVLSEKTTSTNVSYIRECLETYGIGIRKAQQNFLCPELDKRVNKSCFLVARRVLRQTTVEKNR</sequence>
<feature type="non-terminal residue" evidence="1">
    <location>
        <position position="1"/>
    </location>
</feature>
<reference evidence="1 2" key="1">
    <citation type="submission" date="2022-05" db="EMBL/GenBank/DDBJ databases">
        <authorList>
            <consortium name="Genoscope - CEA"/>
            <person name="William W."/>
        </authorList>
    </citation>
    <scope>NUCLEOTIDE SEQUENCE [LARGE SCALE GENOMIC DNA]</scope>
</reference>